<organism evidence="2 4">
    <name type="scientific">Ectropis obliqua nucleopolyhedrovirus</name>
    <dbReference type="NCBI Taxonomy" id="59376"/>
    <lineage>
        <taxon>Viruses</taxon>
        <taxon>Viruses incertae sedis</taxon>
        <taxon>Naldaviricetes</taxon>
        <taxon>Lefavirales</taxon>
        <taxon>Baculoviridae</taxon>
        <taxon>Alphabaculovirus</taxon>
        <taxon>Alphabaculovirus ecobliquae</taxon>
    </lineage>
</organism>
<dbReference type="KEGG" id="vg:5176524"/>
<evidence type="ECO:0000313" key="3">
    <source>
        <dbReference type="EMBL" id="QWV59603.1"/>
    </source>
</evidence>
<dbReference type="InterPro" id="IPR009265">
    <property type="entry name" value="AcMNPV_Orf29"/>
</dbReference>
<evidence type="ECO:0000313" key="2">
    <source>
        <dbReference type="EMBL" id="ABI35701.1"/>
    </source>
</evidence>
<protein>
    <submittedName>
        <fullName evidence="2">Uncharacterized protein</fullName>
    </submittedName>
</protein>
<evidence type="ECO:0000313" key="4">
    <source>
        <dbReference type="Proteomes" id="UP000214344"/>
    </source>
</evidence>
<name>A0EYS0_9ABAC</name>
<sequence length="79" mass="9396">MPSSYNTTPTSTTNLSINRQPDVRQQYQHVMQMKRRLEIQTSHDEKLKRLTKCPKEIERLNDKINTARINFLNYGVNNF</sequence>
<reference evidence="3" key="4">
    <citation type="submission" date="2021-06" db="EMBL/GenBank/DDBJ databases">
        <authorList>
            <person name="Xiao Q."/>
            <person name="Zhang X.X."/>
            <person name="Tang M.J."/>
        </authorList>
    </citation>
    <scope>NUCLEOTIDE SEQUENCE</scope>
    <source>
        <strain evidence="3">QF4</strain>
    </source>
</reference>
<feature type="region of interest" description="Disordered" evidence="1">
    <location>
        <begin position="1"/>
        <end position="21"/>
    </location>
</feature>
<keyword evidence="4" id="KW-1185">Reference proteome</keyword>
<dbReference type="Pfam" id="PF06034">
    <property type="entry name" value="DUF919"/>
    <property type="match status" value="1"/>
</dbReference>
<dbReference type="EMBL" id="MZ394738">
    <property type="protein sequence ID" value="QWV59603.1"/>
    <property type="molecule type" value="Genomic_DNA"/>
</dbReference>
<dbReference type="Proteomes" id="UP000214344">
    <property type="component" value="Segment"/>
</dbReference>
<reference evidence="2 4" key="3">
    <citation type="journal article" date="2007" name="Virology">
        <title>Genome sequence and organization of a nucleopolyhedrovirus that infects the tea looper caterpillar, Ectropis obliqua.</title>
        <authorList>
            <person name="Ma X.C."/>
            <person name="Shang J.Y."/>
            <person name="Yang Z.N."/>
            <person name="Bao Y.Y."/>
            <person name="Xiao Q."/>
            <person name="Zhang C.X."/>
        </authorList>
    </citation>
    <scope>NUCLEOTIDE SEQUENCE [LARGE SCALE GENOMIC DNA]</scope>
    <source>
        <strain evidence="2 4">A1</strain>
    </source>
</reference>
<evidence type="ECO:0000256" key="1">
    <source>
        <dbReference type="SAM" id="MobiDB-lite"/>
    </source>
</evidence>
<proteinExistence type="predicted"/>
<feature type="compositionally biased region" description="Low complexity" evidence="1">
    <location>
        <begin position="1"/>
        <end position="16"/>
    </location>
</feature>
<dbReference type="EMBL" id="DQ837165">
    <property type="protein sequence ID" value="ABI35701.1"/>
    <property type="molecule type" value="Genomic_DNA"/>
</dbReference>
<reference evidence="2" key="2">
    <citation type="submission" date="2006-07" db="EMBL/GenBank/DDBJ databases">
        <authorList>
            <person name="Zhang C.-X."/>
            <person name="Yang Z.-N."/>
            <person name="Ma X.-C."/>
            <person name="Xiao Q."/>
        </authorList>
    </citation>
    <scope>NUCLEOTIDE SEQUENCE</scope>
    <source>
        <strain evidence="2">A1</strain>
    </source>
</reference>
<gene>
    <name evidence="3" type="ORF">QF4000017</name>
</gene>
<accession>A0EYS0</accession>
<dbReference type="RefSeq" id="YP_874210.1">
    <property type="nucleotide sequence ID" value="NC_008586.1"/>
</dbReference>
<reference evidence="2 4" key="1">
    <citation type="journal article" date="2006" name="J. Microbiol.">
        <title>Morphological, phylogenetic and biological characteristics of Ectropis obliqua single-nucleocapsid nucleopolyhedrovirus.</title>
        <authorList>
            <person name="Ma X.C."/>
            <person name="Xu H.J."/>
            <person name="Tang M.J."/>
            <person name="Xiao Q."/>
            <person name="Hong J."/>
            <person name="Zhang C.X."/>
        </authorList>
    </citation>
    <scope>NUCLEOTIDE SEQUENCE [LARGE SCALE GENOMIC DNA]</scope>
    <source>
        <strain evidence="2 4">A1</strain>
    </source>
</reference>